<protein>
    <recommendedName>
        <fullName evidence="4">BYS1 domain protein</fullName>
    </recommendedName>
</protein>
<dbReference type="Proteomes" id="UP000700596">
    <property type="component" value="Unassembled WGS sequence"/>
</dbReference>
<dbReference type="EMBL" id="JAGMWT010000002">
    <property type="protein sequence ID" value="KAH7135248.1"/>
    <property type="molecule type" value="Genomic_DNA"/>
</dbReference>
<keyword evidence="1" id="KW-0812">Transmembrane</keyword>
<dbReference type="InterPro" id="IPR006771">
    <property type="entry name" value="CetA-like"/>
</dbReference>
<name>A0A9P9ED19_9PLEO</name>
<dbReference type="OrthoDB" id="3682664at2759"/>
<reference evidence="2" key="1">
    <citation type="journal article" date="2021" name="Nat. Commun.">
        <title>Genetic determinants of endophytism in the Arabidopsis root mycobiome.</title>
        <authorList>
            <person name="Mesny F."/>
            <person name="Miyauchi S."/>
            <person name="Thiergart T."/>
            <person name="Pickel B."/>
            <person name="Atanasova L."/>
            <person name="Karlsson M."/>
            <person name="Huettel B."/>
            <person name="Barry K.W."/>
            <person name="Haridas S."/>
            <person name="Chen C."/>
            <person name="Bauer D."/>
            <person name="Andreopoulos W."/>
            <person name="Pangilinan J."/>
            <person name="LaButti K."/>
            <person name="Riley R."/>
            <person name="Lipzen A."/>
            <person name="Clum A."/>
            <person name="Drula E."/>
            <person name="Henrissat B."/>
            <person name="Kohler A."/>
            <person name="Grigoriev I.V."/>
            <person name="Martin F.M."/>
            <person name="Hacquard S."/>
        </authorList>
    </citation>
    <scope>NUCLEOTIDE SEQUENCE</scope>
    <source>
        <strain evidence="2">MPI-CAGE-CH-0243</strain>
    </source>
</reference>
<keyword evidence="1" id="KW-0472">Membrane</keyword>
<evidence type="ECO:0000313" key="2">
    <source>
        <dbReference type="EMBL" id="KAH7135248.1"/>
    </source>
</evidence>
<feature type="transmembrane region" description="Helical" evidence="1">
    <location>
        <begin position="34"/>
        <end position="61"/>
    </location>
</feature>
<evidence type="ECO:0000256" key="1">
    <source>
        <dbReference type="SAM" id="Phobius"/>
    </source>
</evidence>
<dbReference type="PANTHER" id="PTHR36195">
    <property type="entry name" value="DOMAIN PROTEIN, PUTATIVE (AFU_ORTHOLOGUE AFUA_5G01990)-RELATED-RELATED"/>
    <property type="match status" value="1"/>
</dbReference>
<comment type="caution">
    <text evidence="2">The sequence shown here is derived from an EMBL/GenBank/DDBJ whole genome shotgun (WGS) entry which is preliminary data.</text>
</comment>
<gene>
    <name evidence="2" type="ORF">B0J11DRAFT_517931</name>
</gene>
<evidence type="ECO:0000313" key="3">
    <source>
        <dbReference type="Proteomes" id="UP000700596"/>
    </source>
</evidence>
<organism evidence="2 3">
    <name type="scientific">Dendryphion nanum</name>
    <dbReference type="NCBI Taxonomy" id="256645"/>
    <lineage>
        <taxon>Eukaryota</taxon>
        <taxon>Fungi</taxon>
        <taxon>Dikarya</taxon>
        <taxon>Ascomycota</taxon>
        <taxon>Pezizomycotina</taxon>
        <taxon>Dothideomycetes</taxon>
        <taxon>Pleosporomycetidae</taxon>
        <taxon>Pleosporales</taxon>
        <taxon>Torulaceae</taxon>
        <taxon>Dendryphion</taxon>
    </lineage>
</organism>
<sequence length="189" mass="19991">MMVLSVCRSVATCLIYFCTKAGSAHPLIHFAMHLLSLSLALLAAASSTTALVAGGVASALVSNDSKKPFYLWSVGSIIGPPNEIAPRGLYYEPLHRDDKAGGIALKITKTANGLYTGQPQQIFAYTLVNDTVWFDLSTVFGEPFIGQRLEVTSDSGDQIVWPKGSHPGGSQVKSASSSGNIWLTVFGGV</sequence>
<keyword evidence="1" id="KW-1133">Transmembrane helix</keyword>
<dbReference type="Pfam" id="PF04681">
    <property type="entry name" value="Bys1"/>
    <property type="match status" value="1"/>
</dbReference>
<dbReference type="PANTHER" id="PTHR36195:SF4">
    <property type="entry name" value="DOMAIN PROTEIN, PUTATIVE (AFU_ORTHOLOGUE AFUA_5G01990)-RELATED"/>
    <property type="match status" value="1"/>
</dbReference>
<evidence type="ECO:0008006" key="4">
    <source>
        <dbReference type="Google" id="ProtNLM"/>
    </source>
</evidence>
<dbReference type="AlphaFoldDB" id="A0A9P9ED19"/>
<keyword evidence="3" id="KW-1185">Reference proteome</keyword>
<proteinExistence type="predicted"/>
<accession>A0A9P9ED19</accession>